<dbReference type="EMBL" id="CABVGP010000002">
    <property type="protein sequence ID" value="VVJ19280.1"/>
    <property type="molecule type" value="Genomic_DNA"/>
</dbReference>
<keyword evidence="3" id="KW-1185">Reference proteome</keyword>
<evidence type="ECO:0000313" key="2">
    <source>
        <dbReference type="EMBL" id="VVJ19280.1"/>
    </source>
</evidence>
<feature type="chain" id="PRO_5026071061" evidence="1">
    <location>
        <begin position="28"/>
        <end position="120"/>
    </location>
</feature>
<accession>A0A6I8LQE7</accession>
<dbReference type="GO" id="GO:0015066">
    <property type="term" value="F:alpha-amylase inhibitor activity"/>
    <property type="evidence" value="ECO:0007669"/>
    <property type="project" value="InterPro"/>
</dbReference>
<reference evidence="2 3" key="1">
    <citation type="submission" date="2019-09" db="EMBL/GenBank/DDBJ databases">
        <authorList>
            <person name="Leyn A S."/>
        </authorList>
    </citation>
    <scope>NUCLEOTIDE SEQUENCE [LARGE SCALE GENOMIC DNA]</scope>
    <source>
        <strain evidence="2">AA231_1</strain>
    </source>
</reference>
<name>A0A6I8LQE7_9PSEU</name>
<dbReference type="Proteomes" id="UP000399805">
    <property type="component" value="Unassembled WGS sequence"/>
</dbReference>
<dbReference type="AlphaFoldDB" id="A0A6I8LQE7"/>
<protein>
    <submittedName>
        <fullName evidence="2">Uncharacterized protein</fullName>
    </submittedName>
</protein>
<proteinExistence type="predicted"/>
<evidence type="ECO:0000256" key="1">
    <source>
        <dbReference type="SAM" id="SignalP"/>
    </source>
</evidence>
<gene>
    <name evidence="2" type="ORF">AA23TX_04301</name>
</gene>
<sequence>MKMGKIAATGAVAAGFAVLGFAAPAQAAEPAAAVVAADNPAYLLLAPAPNCVGLAQGRNGSTAWAEATNNNCGYTVRVRMIWAWAGDGPCVSLPNNYYYRETRGAANIPPRPYVSELRSC</sequence>
<keyword evidence="1" id="KW-0732">Signal</keyword>
<organism evidence="2 3">
    <name type="scientific">Amycolatopsis camponoti</name>
    <dbReference type="NCBI Taxonomy" id="2606593"/>
    <lineage>
        <taxon>Bacteria</taxon>
        <taxon>Bacillati</taxon>
        <taxon>Actinomycetota</taxon>
        <taxon>Actinomycetes</taxon>
        <taxon>Pseudonocardiales</taxon>
        <taxon>Pseudonocardiaceae</taxon>
        <taxon>Amycolatopsis</taxon>
    </lineage>
</organism>
<feature type="signal peptide" evidence="1">
    <location>
        <begin position="1"/>
        <end position="27"/>
    </location>
</feature>
<evidence type="ECO:0000313" key="3">
    <source>
        <dbReference type="Proteomes" id="UP000399805"/>
    </source>
</evidence>
<dbReference type="InterPro" id="IPR036379">
    <property type="entry name" value="A-amylase_inhib_sf"/>
</dbReference>
<dbReference type="RefSeq" id="WP_155544567.1">
    <property type="nucleotide sequence ID" value="NZ_CABVGP010000002.1"/>
</dbReference>
<dbReference type="Gene3D" id="2.60.40.20">
    <property type="entry name" value="Alpha-amylase inhibitor"/>
    <property type="match status" value="1"/>
</dbReference>